<dbReference type="GO" id="GO:0003676">
    <property type="term" value="F:nucleic acid binding"/>
    <property type="evidence" value="ECO:0007669"/>
    <property type="project" value="InterPro"/>
</dbReference>
<evidence type="ECO:0000313" key="2">
    <source>
        <dbReference type="Proteomes" id="UP000499080"/>
    </source>
</evidence>
<sequence>MSIQTLNWPTCTARIEAFTSLRTVTGAPLCACTRNVSREAHVPQSLHLSVLFQYDGAPLNFPNDVRQHQNVTFGQHWIGRGGPVHWPARSPDLSCLDFFC</sequence>
<organism evidence="1 2">
    <name type="scientific">Araneus ventricosus</name>
    <name type="common">Orbweaver spider</name>
    <name type="synonym">Epeira ventricosa</name>
    <dbReference type="NCBI Taxonomy" id="182803"/>
    <lineage>
        <taxon>Eukaryota</taxon>
        <taxon>Metazoa</taxon>
        <taxon>Ecdysozoa</taxon>
        <taxon>Arthropoda</taxon>
        <taxon>Chelicerata</taxon>
        <taxon>Arachnida</taxon>
        <taxon>Araneae</taxon>
        <taxon>Araneomorphae</taxon>
        <taxon>Entelegynae</taxon>
        <taxon>Araneoidea</taxon>
        <taxon>Araneidae</taxon>
        <taxon>Araneus</taxon>
    </lineage>
</organism>
<dbReference type="PANTHER" id="PTHR47326:SF1">
    <property type="entry name" value="HTH PSQ-TYPE DOMAIN-CONTAINING PROTEIN"/>
    <property type="match status" value="1"/>
</dbReference>
<protein>
    <submittedName>
        <fullName evidence="1">Uncharacterized protein</fullName>
    </submittedName>
</protein>
<dbReference type="InterPro" id="IPR036397">
    <property type="entry name" value="RNaseH_sf"/>
</dbReference>
<dbReference type="Gene3D" id="3.30.420.10">
    <property type="entry name" value="Ribonuclease H-like superfamily/Ribonuclease H"/>
    <property type="match status" value="1"/>
</dbReference>
<evidence type="ECO:0000313" key="1">
    <source>
        <dbReference type="EMBL" id="GBM10668.1"/>
    </source>
</evidence>
<proteinExistence type="predicted"/>
<dbReference type="AlphaFoldDB" id="A0A4Y2D3Z6"/>
<gene>
    <name evidence="1" type="ORF">AVEN_7939_1</name>
</gene>
<keyword evidence="2" id="KW-1185">Reference proteome</keyword>
<dbReference type="OrthoDB" id="6766291at2759"/>
<reference evidence="1 2" key="1">
    <citation type="journal article" date="2019" name="Sci. Rep.">
        <title>Orb-weaving spider Araneus ventricosus genome elucidates the spidroin gene catalogue.</title>
        <authorList>
            <person name="Kono N."/>
            <person name="Nakamura H."/>
            <person name="Ohtoshi R."/>
            <person name="Moran D.A.P."/>
            <person name="Shinohara A."/>
            <person name="Yoshida Y."/>
            <person name="Fujiwara M."/>
            <person name="Mori M."/>
            <person name="Tomita M."/>
            <person name="Arakawa K."/>
        </authorList>
    </citation>
    <scope>NUCLEOTIDE SEQUENCE [LARGE SCALE GENOMIC DNA]</scope>
</reference>
<accession>A0A4Y2D3Z6</accession>
<dbReference type="EMBL" id="BGPR01000289">
    <property type="protein sequence ID" value="GBM10668.1"/>
    <property type="molecule type" value="Genomic_DNA"/>
</dbReference>
<comment type="caution">
    <text evidence="1">The sequence shown here is derived from an EMBL/GenBank/DDBJ whole genome shotgun (WGS) entry which is preliminary data.</text>
</comment>
<name>A0A4Y2D3Z6_ARAVE</name>
<dbReference type="PANTHER" id="PTHR47326">
    <property type="entry name" value="TRANSPOSABLE ELEMENT TC3 TRANSPOSASE-LIKE PROTEIN"/>
    <property type="match status" value="1"/>
</dbReference>
<dbReference type="Proteomes" id="UP000499080">
    <property type="component" value="Unassembled WGS sequence"/>
</dbReference>